<dbReference type="GO" id="GO:0006629">
    <property type="term" value="P:lipid metabolic process"/>
    <property type="evidence" value="ECO:0000318"/>
    <property type="project" value="GO_Central"/>
</dbReference>
<sequence length="414" mass="48736">MLLNLVLSVVSCLIQETFSKYLPNNSCKNYIDYYFINTSKNCYHNGEFFEQTTEIIEKHIGFSETYNVTTEDGYILTIFRIPKQRPRGIVILQHPVTTDSIVWVGQSNESLAFLLWNFGYDIWLPNHRGTYFSRKHVNLTISDEEYWDFSFHEIGLYDYKAIIDFVKNKTGRKIVFISHSMSTTASLIYSSLRPKEAEASVQVFISMSPVSYLKHVRSPVKYLAPFTPFLKMINTLLHITHLQEYDSPLMQTMRLLMLELPFKYLANMMISLFQGWNPREFDPAFINLSISHHPRSYPWKIFYHYVQQYLSGGRFQMYDYGPKINKELYGSLIPPEYPVEEIIAPTYLVYSKHDSLATSEDAELLYSKLNEKAKIYGKLEIENINHVDFHYGKHRKEKVFHEIIKLLEFIEPNF</sequence>
<dbReference type="InterPro" id="IPR006693">
    <property type="entry name" value="AB_hydrolase_lipase"/>
</dbReference>
<evidence type="ECO:0000256" key="1">
    <source>
        <dbReference type="ARBA" id="ARBA00010701"/>
    </source>
</evidence>
<dbReference type="InterPro" id="IPR025483">
    <property type="entry name" value="Lipase_euk"/>
</dbReference>
<accession>A0A139W9M7</accession>
<dbReference type="InterPro" id="IPR029058">
    <property type="entry name" value="AB_hydrolase_fold"/>
</dbReference>
<keyword evidence="3 7" id="KW-0378">Hydrolase</keyword>
<keyword evidence="5" id="KW-0443">Lipid metabolism</keyword>
<dbReference type="InParanoid" id="A0A139W9M7"/>
<name>A0A139W9M7_TRICA</name>
<evidence type="ECO:0000313" key="12">
    <source>
        <dbReference type="Proteomes" id="UP000007266"/>
    </source>
</evidence>
<evidence type="ECO:0000256" key="9">
    <source>
        <dbReference type="SAM" id="SignalP"/>
    </source>
</evidence>
<evidence type="ECO:0000259" key="10">
    <source>
        <dbReference type="Pfam" id="PF04083"/>
    </source>
</evidence>
<evidence type="ECO:0000256" key="6">
    <source>
        <dbReference type="ARBA" id="ARBA00023180"/>
    </source>
</evidence>
<dbReference type="GO" id="GO:0016042">
    <property type="term" value="P:lipid catabolic process"/>
    <property type="evidence" value="ECO:0007669"/>
    <property type="project" value="UniProtKB-KW"/>
</dbReference>
<dbReference type="Proteomes" id="UP000007266">
    <property type="component" value="Unassembled WGS sequence"/>
</dbReference>
<feature type="active site" description="Charge relay system" evidence="8">
    <location>
        <position position="386"/>
    </location>
</feature>
<dbReference type="KEGG" id="tca:103313247"/>
<organism evidence="11 12">
    <name type="scientific">Tribolium castaneum</name>
    <name type="common">Red flour beetle</name>
    <dbReference type="NCBI Taxonomy" id="7070"/>
    <lineage>
        <taxon>Eukaryota</taxon>
        <taxon>Metazoa</taxon>
        <taxon>Ecdysozoa</taxon>
        <taxon>Arthropoda</taxon>
        <taxon>Hexapoda</taxon>
        <taxon>Insecta</taxon>
        <taxon>Pterygota</taxon>
        <taxon>Neoptera</taxon>
        <taxon>Endopterygota</taxon>
        <taxon>Coleoptera</taxon>
        <taxon>Polyphaga</taxon>
        <taxon>Cucujiformia</taxon>
        <taxon>Tenebrionidae</taxon>
        <taxon>Tenebrionidae incertae sedis</taxon>
        <taxon>Tribolium</taxon>
    </lineage>
</organism>
<evidence type="ECO:0000256" key="4">
    <source>
        <dbReference type="ARBA" id="ARBA00022963"/>
    </source>
</evidence>
<feature type="chain" id="PRO_5007299515" description="Lipase" evidence="9">
    <location>
        <begin position="20"/>
        <end position="414"/>
    </location>
</feature>
<keyword evidence="2 9" id="KW-0732">Signal</keyword>
<dbReference type="Pfam" id="PF04083">
    <property type="entry name" value="Abhydro_lipase"/>
    <property type="match status" value="1"/>
</dbReference>
<evidence type="ECO:0000256" key="5">
    <source>
        <dbReference type="ARBA" id="ARBA00023098"/>
    </source>
</evidence>
<comment type="similarity">
    <text evidence="1 7">Belongs to the AB hydrolase superfamily. Lipase family.</text>
</comment>
<evidence type="ECO:0000256" key="7">
    <source>
        <dbReference type="PIRNR" id="PIRNR000862"/>
    </source>
</evidence>
<evidence type="ECO:0000313" key="11">
    <source>
        <dbReference type="EMBL" id="KYB24612.1"/>
    </source>
</evidence>
<feature type="active site" description="Nucleophile" evidence="8">
    <location>
        <position position="180"/>
    </location>
</feature>
<dbReference type="Gene3D" id="3.40.50.1820">
    <property type="entry name" value="alpha/beta hydrolase"/>
    <property type="match status" value="1"/>
</dbReference>
<keyword evidence="12" id="KW-1185">Reference proteome</keyword>
<dbReference type="FunFam" id="3.40.50.1820:FF:000057">
    <property type="entry name" value="Lipase"/>
    <property type="match status" value="1"/>
</dbReference>
<feature type="active site" description="Charge relay system" evidence="8">
    <location>
        <position position="354"/>
    </location>
</feature>
<feature type="signal peptide" evidence="9">
    <location>
        <begin position="1"/>
        <end position="19"/>
    </location>
</feature>
<reference evidence="11 12" key="2">
    <citation type="journal article" date="2010" name="Nucleic Acids Res.">
        <title>BeetleBase in 2010: revisions to provide comprehensive genomic information for Tribolium castaneum.</title>
        <authorList>
            <person name="Kim H.S."/>
            <person name="Murphy T."/>
            <person name="Xia J."/>
            <person name="Caragea D."/>
            <person name="Park Y."/>
            <person name="Beeman R.W."/>
            <person name="Lorenzen M.D."/>
            <person name="Butcher S."/>
            <person name="Manak J.R."/>
            <person name="Brown S.J."/>
        </authorList>
    </citation>
    <scope>NUCLEOTIDE SEQUENCE [LARGE SCALE GENOMIC DNA]</scope>
    <source>
        <strain evidence="11 12">Georgia GA2</strain>
    </source>
</reference>
<dbReference type="SUPFAM" id="SSF53474">
    <property type="entry name" value="alpha/beta-Hydrolases"/>
    <property type="match status" value="1"/>
</dbReference>
<keyword evidence="6" id="KW-0325">Glycoprotein</keyword>
<evidence type="ECO:0000256" key="8">
    <source>
        <dbReference type="PIRSR" id="PIRSR000862-1"/>
    </source>
</evidence>
<proteinExistence type="inferred from homology"/>
<evidence type="ECO:0000256" key="2">
    <source>
        <dbReference type="ARBA" id="ARBA00022729"/>
    </source>
</evidence>
<dbReference type="EMBL" id="KQ972170">
    <property type="protein sequence ID" value="KYB24612.1"/>
    <property type="molecule type" value="Genomic_DNA"/>
</dbReference>
<reference evidence="11 12" key="1">
    <citation type="journal article" date="2008" name="Nature">
        <title>The genome of the model beetle and pest Tribolium castaneum.</title>
        <authorList>
            <consortium name="Tribolium Genome Sequencing Consortium"/>
            <person name="Richards S."/>
            <person name="Gibbs R.A."/>
            <person name="Weinstock G.M."/>
            <person name="Brown S.J."/>
            <person name="Denell R."/>
            <person name="Beeman R.W."/>
            <person name="Gibbs R."/>
            <person name="Beeman R.W."/>
            <person name="Brown S.J."/>
            <person name="Bucher G."/>
            <person name="Friedrich M."/>
            <person name="Grimmelikhuijzen C.J."/>
            <person name="Klingler M."/>
            <person name="Lorenzen M."/>
            <person name="Richards S."/>
            <person name="Roth S."/>
            <person name="Schroder R."/>
            <person name="Tautz D."/>
            <person name="Zdobnov E.M."/>
            <person name="Muzny D."/>
            <person name="Gibbs R.A."/>
            <person name="Weinstock G.M."/>
            <person name="Attaway T."/>
            <person name="Bell S."/>
            <person name="Buhay C.J."/>
            <person name="Chandrabose M.N."/>
            <person name="Chavez D."/>
            <person name="Clerk-Blankenburg K.P."/>
            <person name="Cree A."/>
            <person name="Dao M."/>
            <person name="Davis C."/>
            <person name="Chacko J."/>
            <person name="Dinh H."/>
            <person name="Dugan-Rocha S."/>
            <person name="Fowler G."/>
            <person name="Garner T.T."/>
            <person name="Garnes J."/>
            <person name="Gnirke A."/>
            <person name="Hawes A."/>
            <person name="Hernandez J."/>
            <person name="Hines S."/>
            <person name="Holder M."/>
            <person name="Hume J."/>
            <person name="Jhangiani S.N."/>
            <person name="Joshi V."/>
            <person name="Khan Z.M."/>
            <person name="Jackson L."/>
            <person name="Kovar C."/>
            <person name="Kowis A."/>
            <person name="Lee S."/>
            <person name="Lewis L.R."/>
            <person name="Margolis J."/>
            <person name="Morgan M."/>
            <person name="Nazareth L.V."/>
            <person name="Nguyen N."/>
            <person name="Okwuonu G."/>
            <person name="Parker D."/>
            <person name="Richards S."/>
            <person name="Ruiz S.J."/>
            <person name="Santibanez J."/>
            <person name="Savard J."/>
            <person name="Scherer S.E."/>
            <person name="Schneider B."/>
            <person name="Sodergren E."/>
            <person name="Tautz D."/>
            <person name="Vattahil S."/>
            <person name="Villasana D."/>
            <person name="White C.S."/>
            <person name="Wright R."/>
            <person name="Park Y."/>
            <person name="Beeman R.W."/>
            <person name="Lord J."/>
            <person name="Oppert B."/>
            <person name="Lorenzen M."/>
            <person name="Brown S."/>
            <person name="Wang L."/>
            <person name="Savard J."/>
            <person name="Tautz D."/>
            <person name="Richards S."/>
            <person name="Weinstock G."/>
            <person name="Gibbs R.A."/>
            <person name="Liu Y."/>
            <person name="Worley K."/>
            <person name="Weinstock G."/>
            <person name="Elsik C.G."/>
            <person name="Reese J.T."/>
            <person name="Elhaik E."/>
            <person name="Landan G."/>
            <person name="Graur D."/>
            <person name="Arensburger P."/>
            <person name="Atkinson P."/>
            <person name="Beeman R.W."/>
            <person name="Beidler J."/>
            <person name="Brown S.J."/>
            <person name="Demuth J.P."/>
            <person name="Drury D.W."/>
            <person name="Du Y.Z."/>
            <person name="Fujiwara H."/>
            <person name="Lorenzen M."/>
            <person name="Maselli V."/>
            <person name="Osanai M."/>
            <person name="Park Y."/>
            <person name="Robertson H.M."/>
            <person name="Tu Z."/>
            <person name="Wang J.J."/>
            <person name="Wang S."/>
            <person name="Richards S."/>
            <person name="Song H."/>
            <person name="Zhang L."/>
            <person name="Sodergren E."/>
            <person name="Werner D."/>
            <person name="Stanke M."/>
            <person name="Morgenstern B."/>
            <person name="Solovyev V."/>
            <person name="Kosarev P."/>
            <person name="Brown G."/>
            <person name="Chen H.C."/>
            <person name="Ermolaeva O."/>
            <person name="Hlavina W."/>
            <person name="Kapustin Y."/>
            <person name="Kiryutin B."/>
            <person name="Kitts P."/>
            <person name="Maglott D."/>
            <person name="Pruitt K."/>
            <person name="Sapojnikov V."/>
            <person name="Souvorov A."/>
            <person name="Mackey A.J."/>
            <person name="Waterhouse R.M."/>
            <person name="Wyder S."/>
            <person name="Zdobnov E.M."/>
            <person name="Zdobnov E.M."/>
            <person name="Wyder S."/>
            <person name="Kriventseva E.V."/>
            <person name="Kadowaki T."/>
            <person name="Bork P."/>
            <person name="Aranda M."/>
            <person name="Bao R."/>
            <person name="Beermann A."/>
            <person name="Berns N."/>
            <person name="Bolognesi R."/>
            <person name="Bonneton F."/>
            <person name="Bopp D."/>
            <person name="Brown S.J."/>
            <person name="Bucher G."/>
            <person name="Butts T."/>
            <person name="Chaumot A."/>
            <person name="Denell R.E."/>
            <person name="Ferrier D.E."/>
            <person name="Friedrich M."/>
            <person name="Gordon C.M."/>
            <person name="Jindra M."/>
            <person name="Klingler M."/>
            <person name="Lan Q."/>
            <person name="Lattorff H.M."/>
            <person name="Laudet V."/>
            <person name="von Levetsow C."/>
            <person name="Liu Z."/>
            <person name="Lutz R."/>
            <person name="Lynch J.A."/>
            <person name="da Fonseca R.N."/>
            <person name="Posnien N."/>
            <person name="Reuter R."/>
            <person name="Roth S."/>
            <person name="Savard J."/>
            <person name="Schinko J.B."/>
            <person name="Schmitt C."/>
            <person name="Schoppmeier M."/>
            <person name="Schroder R."/>
            <person name="Shippy T.D."/>
            <person name="Simonnet F."/>
            <person name="Marques-Souza H."/>
            <person name="Tautz D."/>
            <person name="Tomoyasu Y."/>
            <person name="Trauner J."/>
            <person name="Van der Zee M."/>
            <person name="Vervoort M."/>
            <person name="Wittkopp N."/>
            <person name="Wimmer E.A."/>
            <person name="Yang X."/>
            <person name="Jones A.K."/>
            <person name="Sattelle D.B."/>
            <person name="Ebert P.R."/>
            <person name="Nelson D."/>
            <person name="Scott J.G."/>
            <person name="Beeman R.W."/>
            <person name="Muthukrishnan S."/>
            <person name="Kramer K.J."/>
            <person name="Arakane Y."/>
            <person name="Beeman R.W."/>
            <person name="Zhu Q."/>
            <person name="Hogenkamp D."/>
            <person name="Dixit R."/>
            <person name="Oppert B."/>
            <person name="Jiang H."/>
            <person name="Zou Z."/>
            <person name="Marshall J."/>
            <person name="Elpidina E."/>
            <person name="Vinokurov K."/>
            <person name="Oppert C."/>
            <person name="Zou Z."/>
            <person name="Evans J."/>
            <person name="Lu Z."/>
            <person name="Zhao P."/>
            <person name="Sumathipala N."/>
            <person name="Altincicek B."/>
            <person name="Vilcinskas A."/>
            <person name="Williams M."/>
            <person name="Hultmark D."/>
            <person name="Hetru C."/>
            <person name="Jiang H."/>
            <person name="Grimmelikhuijzen C.J."/>
            <person name="Hauser F."/>
            <person name="Cazzamali G."/>
            <person name="Williamson M."/>
            <person name="Park Y."/>
            <person name="Li B."/>
            <person name="Tanaka Y."/>
            <person name="Predel R."/>
            <person name="Neupert S."/>
            <person name="Schachtner J."/>
            <person name="Verleyen P."/>
            <person name="Raible F."/>
            <person name="Bork P."/>
            <person name="Friedrich M."/>
            <person name="Walden K.K."/>
            <person name="Robertson H.M."/>
            <person name="Angeli S."/>
            <person name="Foret S."/>
            <person name="Bucher G."/>
            <person name="Schuetz S."/>
            <person name="Maleszka R."/>
            <person name="Wimmer E.A."/>
            <person name="Beeman R.W."/>
            <person name="Lorenzen M."/>
            <person name="Tomoyasu Y."/>
            <person name="Miller S.C."/>
            <person name="Grossmann D."/>
            <person name="Bucher G."/>
        </authorList>
    </citation>
    <scope>NUCLEOTIDE SEQUENCE [LARGE SCALE GENOMIC DNA]</scope>
    <source>
        <strain evidence="11 12">Georgia GA2</strain>
    </source>
</reference>
<feature type="domain" description="Partial AB-hydrolase lipase" evidence="10">
    <location>
        <begin position="53"/>
        <end position="104"/>
    </location>
</feature>
<protein>
    <recommendedName>
        <fullName evidence="7">Lipase</fullName>
    </recommendedName>
</protein>
<dbReference type="eggNOG" id="KOG2624">
    <property type="taxonomic scope" value="Eukaryota"/>
</dbReference>
<dbReference type="OMA" id="ASSSCWI"/>
<dbReference type="GO" id="GO:0016298">
    <property type="term" value="F:lipase activity"/>
    <property type="evidence" value="ECO:0000318"/>
    <property type="project" value="GO_Central"/>
</dbReference>
<dbReference type="AlphaFoldDB" id="A0A139W9M7"/>
<evidence type="ECO:0000256" key="3">
    <source>
        <dbReference type="ARBA" id="ARBA00022801"/>
    </source>
</evidence>
<dbReference type="PIRSF" id="PIRSF000862">
    <property type="entry name" value="Steryl_ester_lip"/>
    <property type="match status" value="1"/>
</dbReference>
<gene>
    <name evidence="11" type="primary">AUGUSTUS-3.0.2_31224</name>
    <name evidence="11" type="ORF">TcasGA2_TC031224</name>
</gene>
<keyword evidence="4 7" id="KW-0442">Lipid degradation</keyword>
<dbReference type="PANTHER" id="PTHR11005">
    <property type="entry name" value="LYSOSOMAL ACID LIPASE-RELATED"/>
    <property type="match status" value="1"/>
</dbReference>
<dbReference type="STRING" id="7070.A0A139W9M7"/>
<dbReference type="OrthoDB" id="9974421at2759"/>